<keyword evidence="3" id="KW-0574">Periplasm</keyword>
<dbReference type="PANTHER" id="PTHR39210">
    <property type="entry name" value="HEPARIN-SULFATE LYASE"/>
    <property type="match status" value="1"/>
</dbReference>
<gene>
    <name evidence="7" type="ORF">F130042H8_33160</name>
</gene>
<dbReference type="InterPro" id="IPR031680">
    <property type="entry name" value="Hepar_II_III_N"/>
</dbReference>
<name>A0ABQ0B1Y1_9FIRM</name>
<keyword evidence="4" id="KW-0456">Lyase</keyword>
<dbReference type="Proteomes" id="UP001600894">
    <property type="component" value="Unassembled WGS sequence"/>
</dbReference>
<evidence type="ECO:0000259" key="6">
    <source>
        <dbReference type="Pfam" id="PF16889"/>
    </source>
</evidence>
<organism evidence="7 8">
    <name type="scientific">Enterocloster alcoholdehydrogenati</name>
    <dbReference type="NCBI Taxonomy" id="2547410"/>
    <lineage>
        <taxon>Bacteria</taxon>
        <taxon>Bacillati</taxon>
        <taxon>Bacillota</taxon>
        <taxon>Clostridia</taxon>
        <taxon>Lachnospirales</taxon>
        <taxon>Lachnospiraceae</taxon>
        <taxon>Enterocloster</taxon>
    </lineage>
</organism>
<dbReference type="InterPro" id="IPR012480">
    <property type="entry name" value="Hepar_II_III_C"/>
</dbReference>
<sequence length="685" mass="79175">MLHADYTLKDILKDGITISDVLAQLKLREKDFQKEVSFIQQGERIRSLFPDIYSSRMDRAQHNLDGYAILPGSSSWHFIGNPVKWYENIYDYAEYSYQLNRMDHWRTMAEAYSFTGDIQYAQKIVDEFYHWVEECPCQPLYNQQGELALMDFDGYECNQGIWRSLEVGIRMYRTWPYIIHHLLDSGLIDEKFLETYLLSIYQHGRVLYLITPKLWPNADHNHYLMENNGLLYLSCMFPELKDSDTWKAHAIHEMERSIMAQVTDEGGQIEGCASYHNGCTYWFALPLLLSKKYGFSMSCAYQERVKKMVEYSTHATRPCGGNSAWGDSHTKSGTFSVGAFCYYLATGDGTYIANALCYYSIGDFLNVIAPYIWEVPDLEDLNRWIQTAQQHHRYPELPTVSWQKKLKQTFLRTDWSNDALYVMFACRTPIQNEHEHIDPAGFEFTAYGRTLLGDPSIYTYKNDENRKKAKSAHWHNCLTLNHRNPWEYISSWESGKQDIGDIMCVKQNSQFMYATAFHMNYRPTRHQRTVAVVDSRFLAVMDYLEDIEPDTSVQINFHMDASRAVADSEQSFAQSLSDDANVAVFSDKRLKPHLVPAKISVIDYTWHDTMIARFETDHLSDTDTAFLSVAVPLRPGCTAPSVTDINSHIVRPGEVHFSVRIDNTYYTLKLSDGSLTVERTAASQA</sequence>
<evidence type="ECO:0000313" key="7">
    <source>
        <dbReference type="EMBL" id="GAA6270256.1"/>
    </source>
</evidence>
<evidence type="ECO:0000259" key="5">
    <source>
        <dbReference type="Pfam" id="PF07940"/>
    </source>
</evidence>
<feature type="domain" description="Heparinase II/III-like C-terminal" evidence="5">
    <location>
        <begin position="415"/>
        <end position="576"/>
    </location>
</feature>
<dbReference type="EMBL" id="BAABXL010000001">
    <property type="protein sequence ID" value="GAA6270256.1"/>
    <property type="molecule type" value="Genomic_DNA"/>
</dbReference>
<dbReference type="Pfam" id="PF16889">
    <property type="entry name" value="Hepar_II_III_N"/>
    <property type="match status" value="1"/>
</dbReference>
<dbReference type="InterPro" id="IPR008929">
    <property type="entry name" value="Chondroitin_lyas"/>
</dbReference>
<evidence type="ECO:0000256" key="2">
    <source>
        <dbReference type="ARBA" id="ARBA00022729"/>
    </source>
</evidence>
<dbReference type="Pfam" id="PF07940">
    <property type="entry name" value="Hepar_II_III_C"/>
    <property type="match status" value="1"/>
</dbReference>
<evidence type="ECO:0000256" key="4">
    <source>
        <dbReference type="ARBA" id="ARBA00023239"/>
    </source>
</evidence>
<protein>
    <recommendedName>
        <fullName evidence="9">Heparinase II/III-like protein</fullName>
    </recommendedName>
</protein>
<dbReference type="RefSeq" id="WP_176255036.1">
    <property type="nucleotide sequence ID" value="NZ_BAABXL010000001.1"/>
</dbReference>
<feature type="domain" description="Heparin-sulfate lyase N-terminal" evidence="6">
    <location>
        <begin position="78"/>
        <end position="332"/>
    </location>
</feature>
<evidence type="ECO:0008006" key="9">
    <source>
        <dbReference type="Google" id="ProtNLM"/>
    </source>
</evidence>
<accession>A0ABQ0B1Y1</accession>
<evidence type="ECO:0000256" key="1">
    <source>
        <dbReference type="ARBA" id="ARBA00004418"/>
    </source>
</evidence>
<dbReference type="Gene3D" id="2.70.98.70">
    <property type="match status" value="1"/>
</dbReference>
<evidence type="ECO:0000313" key="8">
    <source>
        <dbReference type="Proteomes" id="UP001600894"/>
    </source>
</evidence>
<reference evidence="7 8" key="1">
    <citation type="submission" date="2024-04" db="EMBL/GenBank/DDBJ databases">
        <title>Defined microbial consortia suppress multidrug-resistant proinflammatory Enterobacteriaceae via ecological control.</title>
        <authorList>
            <person name="Furuichi M."/>
            <person name="Kawaguchi T."/>
            <person name="Pust M."/>
            <person name="Yasuma K."/>
            <person name="Plichta D."/>
            <person name="Hasegawa N."/>
            <person name="Ohya T."/>
            <person name="Bhattarai S."/>
            <person name="Sasajima S."/>
            <person name="Aoto Y."/>
            <person name="Tuganbaev T."/>
            <person name="Yaginuma M."/>
            <person name="Ueda M."/>
            <person name="Okahashi N."/>
            <person name="Amafuji K."/>
            <person name="Kiridooshi Y."/>
            <person name="Sugita K."/>
            <person name="Strazar M."/>
            <person name="Skelly A."/>
            <person name="Suda W."/>
            <person name="Hattori M."/>
            <person name="Nakamoto N."/>
            <person name="Caballero S."/>
            <person name="Norman J."/>
            <person name="Olle B."/>
            <person name="Tanoue T."/>
            <person name="Arita M."/>
            <person name="Bucci V."/>
            <person name="Atarashi K."/>
            <person name="Xavier R."/>
            <person name="Honda K."/>
        </authorList>
    </citation>
    <scope>NUCLEOTIDE SEQUENCE [LARGE SCALE GENOMIC DNA]</scope>
    <source>
        <strain evidence="8">f13</strain>
    </source>
</reference>
<keyword evidence="2" id="KW-0732">Signal</keyword>
<proteinExistence type="predicted"/>
<dbReference type="PANTHER" id="PTHR39210:SF1">
    <property type="entry name" value="HEPARIN-SULFATE LYASE"/>
    <property type="match status" value="1"/>
</dbReference>
<keyword evidence="8" id="KW-1185">Reference proteome</keyword>
<dbReference type="Gene3D" id="1.50.10.100">
    <property type="entry name" value="Chondroitin AC/alginate lyase"/>
    <property type="match status" value="1"/>
</dbReference>
<comment type="caution">
    <text evidence="7">The sequence shown here is derived from an EMBL/GenBank/DDBJ whole genome shotgun (WGS) entry which is preliminary data.</text>
</comment>
<evidence type="ECO:0000256" key="3">
    <source>
        <dbReference type="ARBA" id="ARBA00022764"/>
    </source>
</evidence>
<dbReference type="SUPFAM" id="SSF48230">
    <property type="entry name" value="Chondroitin AC/alginate lyase"/>
    <property type="match status" value="1"/>
</dbReference>
<comment type="subcellular location">
    <subcellularLocation>
        <location evidence="1">Periplasm</location>
    </subcellularLocation>
</comment>